<organism evidence="1 2">
    <name type="scientific">Streptomyces chrestomyceticus JCM 4735</name>
    <dbReference type="NCBI Taxonomy" id="1306181"/>
    <lineage>
        <taxon>Bacteria</taxon>
        <taxon>Bacillati</taxon>
        <taxon>Actinomycetota</taxon>
        <taxon>Actinomycetes</taxon>
        <taxon>Kitasatosporales</taxon>
        <taxon>Streptomycetaceae</taxon>
        <taxon>Streptomyces</taxon>
    </lineage>
</organism>
<evidence type="ECO:0000313" key="2">
    <source>
        <dbReference type="Proteomes" id="UP000287830"/>
    </source>
</evidence>
<reference evidence="1 2" key="1">
    <citation type="submission" date="2018-11" db="EMBL/GenBank/DDBJ databases">
        <title>Whole genome sequence of Streptomyces chrestomyceticus NBRC 13444(T).</title>
        <authorList>
            <person name="Komaki H."/>
            <person name="Tamura T."/>
        </authorList>
    </citation>
    <scope>NUCLEOTIDE SEQUENCE [LARGE SCALE GENOMIC DNA]</scope>
    <source>
        <strain evidence="1 2">NBRC 13444</strain>
    </source>
</reference>
<dbReference type="EMBL" id="BHZC01000001">
    <property type="protein sequence ID" value="GCD32852.1"/>
    <property type="molecule type" value="Genomic_DNA"/>
</dbReference>
<protein>
    <submittedName>
        <fullName evidence="1">Uncharacterized protein</fullName>
    </submittedName>
</protein>
<sequence>MAYLPSSRFDLMSMLSFPLTPAYLDHLLELADVPWCCDAFDAAFQRRGWARPATGGEPAVGWLDHWPLGDPDPLSWHILLGEYPGCSKTDDRSVACDEPECHEDSFLAFPLAYAAIGLTDSMTEEPVDPRELWGDPLPSDGVYKAHATREEFLACYDRAAHLLQARLGTPLATPPAVQSDPPERQISWARGKRLVSLFLVDNVYNYSQDDWIGVDIRPLS</sequence>
<dbReference type="Proteomes" id="UP000287830">
    <property type="component" value="Unassembled WGS sequence"/>
</dbReference>
<evidence type="ECO:0000313" key="1">
    <source>
        <dbReference type="EMBL" id="GCD32852.1"/>
    </source>
</evidence>
<gene>
    <name evidence="1" type="ORF">OEIGOIKO_00570</name>
</gene>
<dbReference type="AlphaFoldDB" id="A0A7U9KQA3"/>
<comment type="caution">
    <text evidence="1">The sequence shown here is derived from an EMBL/GenBank/DDBJ whole genome shotgun (WGS) entry which is preliminary data.</text>
</comment>
<proteinExistence type="predicted"/>
<name>A0A7U9KQA3_9ACTN</name>
<accession>A0A7U9KQA3</accession>